<reference evidence="1" key="1">
    <citation type="journal article" date="2015" name="Nature">
        <title>Complex archaea that bridge the gap between prokaryotes and eukaryotes.</title>
        <authorList>
            <person name="Spang A."/>
            <person name="Saw J.H."/>
            <person name="Jorgensen S.L."/>
            <person name="Zaremba-Niedzwiedzka K."/>
            <person name="Martijn J."/>
            <person name="Lind A.E."/>
            <person name="van Eijk R."/>
            <person name="Schleper C."/>
            <person name="Guy L."/>
            <person name="Ettema T.J."/>
        </authorList>
    </citation>
    <scope>NUCLEOTIDE SEQUENCE</scope>
</reference>
<gene>
    <name evidence="1" type="ORF">LCGC14_1402020</name>
</gene>
<evidence type="ECO:0000313" key="1">
    <source>
        <dbReference type="EMBL" id="KKM74269.1"/>
    </source>
</evidence>
<sequence>MGCREPTTTEVLSSILVRQDGIKELSADWDAGSHRITAETFTSDVATGTPPLVVASTTLVANFNASLLGGASKSAFALLAGRSGGQTLHGGIGAGDDLHFQTTSDATKGTHLFEEADAVELVSGASAMELRLREPSGGGASYVGFKSPALAATTVYTLPDADGGAGKFLQTDGSLVLSWGAAGGGGESTEETTTLTGTQNNFDADAAFTYLRCNNASALILTGFTTAGGAPTEGDRIIVHNIGSSTVRVADENAGSTVENRISTPSVRGQIIGTDGTIELVYDVTSSRWRIASINPGAFISITFSAGDFTTSGGTWTVQAGDISTYDYQQIGKVLFLRILLDGTSTSAGMGNQLRVAMPDSFTIAEKSSYIVYSEEPGGGSGKAASKLNAIVSVSTTFVFLQHMNESVWDSSTVNQTTIRAVGWIDVD</sequence>
<dbReference type="EMBL" id="LAZR01009168">
    <property type="protein sequence ID" value="KKM74269.1"/>
    <property type="molecule type" value="Genomic_DNA"/>
</dbReference>
<organism evidence="1">
    <name type="scientific">marine sediment metagenome</name>
    <dbReference type="NCBI Taxonomy" id="412755"/>
    <lineage>
        <taxon>unclassified sequences</taxon>
        <taxon>metagenomes</taxon>
        <taxon>ecological metagenomes</taxon>
    </lineage>
</organism>
<dbReference type="AlphaFoldDB" id="A0A0F9JWV8"/>
<comment type="caution">
    <text evidence="1">The sequence shown here is derived from an EMBL/GenBank/DDBJ whole genome shotgun (WGS) entry which is preliminary data.</text>
</comment>
<accession>A0A0F9JWV8</accession>
<name>A0A0F9JWV8_9ZZZZ</name>
<protein>
    <submittedName>
        <fullName evidence="1">Uncharacterized protein</fullName>
    </submittedName>
</protein>
<proteinExistence type="predicted"/>